<accession>A0ABQ5Z8Z0</accession>
<dbReference type="Gene3D" id="2.40.160.20">
    <property type="match status" value="1"/>
</dbReference>
<organism evidence="4 5">
    <name type="scientific">Sphingomonas astaxanthinifaciens DSM 22298</name>
    <dbReference type="NCBI Taxonomy" id="1123267"/>
    <lineage>
        <taxon>Bacteria</taxon>
        <taxon>Pseudomonadati</taxon>
        <taxon>Pseudomonadota</taxon>
        <taxon>Alphaproteobacteria</taxon>
        <taxon>Sphingomonadales</taxon>
        <taxon>Sphingomonadaceae</taxon>
        <taxon>Sphingomonas</taxon>
    </lineage>
</organism>
<dbReference type="RefSeq" id="WP_029940831.1">
    <property type="nucleotide sequence ID" value="NZ_BSOO01000017.1"/>
</dbReference>
<evidence type="ECO:0000313" key="4">
    <source>
        <dbReference type="EMBL" id="GLR48057.1"/>
    </source>
</evidence>
<keyword evidence="1 2" id="KW-0732">Signal</keyword>
<name>A0ABQ5Z8Z0_9SPHN</name>
<gene>
    <name evidence="4" type="ORF">GCM10007925_17700</name>
</gene>
<feature type="domain" description="Outer membrane protein beta-barrel" evidence="3">
    <location>
        <begin position="7"/>
        <end position="208"/>
    </location>
</feature>
<reference evidence="5" key="1">
    <citation type="journal article" date="2019" name="Int. J. Syst. Evol. Microbiol.">
        <title>The Global Catalogue of Microorganisms (GCM) 10K type strain sequencing project: providing services to taxonomists for standard genome sequencing and annotation.</title>
        <authorList>
            <consortium name="The Broad Institute Genomics Platform"/>
            <consortium name="The Broad Institute Genome Sequencing Center for Infectious Disease"/>
            <person name="Wu L."/>
            <person name="Ma J."/>
        </authorList>
    </citation>
    <scope>NUCLEOTIDE SEQUENCE [LARGE SCALE GENOMIC DNA]</scope>
    <source>
        <strain evidence="5">NBRC 102146</strain>
    </source>
</reference>
<evidence type="ECO:0000313" key="5">
    <source>
        <dbReference type="Proteomes" id="UP001156703"/>
    </source>
</evidence>
<sequence length="208" mass="21628">MTKYLLTAAVAALFATPAAAADFSGPRVEARLSYDRATLEATLSDGFTTESGSDKDSGIGLGAEAGYDAQVGGNFVVGGYVGGDWSSAAFTSDFDGTSSRLEAGRNLYLGVRAGAAVGPALLYAKGGLSRGRLKLVYDDGFDRVSDSTNRSGWHLGAGVEVGLGKAYVKGEYTHTEYNGSSFSDPDFGIDAKIDAKRDQLTAAVGFRF</sequence>
<protein>
    <recommendedName>
        <fullName evidence="3">Outer membrane protein beta-barrel domain-containing protein</fullName>
    </recommendedName>
</protein>
<dbReference type="Pfam" id="PF13505">
    <property type="entry name" value="OMP_b-brl"/>
    <property type="match status" value="1"/>
</dbReference>
<dbReference type="SUPFAM" id="SSF56925">
    <property type="entry name" value="OMPA-like"/>
    <property type="match status" value="1"/>
</dbReference>
<feature type="chain" id="PRO_5045748671" description="Outer membrane protein beta-barrel domain-containing protein" evidence="2">
    <location>
        <begin position="21"/>
        <end position="208"/>
    </location>
</feature>
<dbReference type="Proteomes" id="UP001156703">
    <property type="component" value="Unassembled WGS sequence"/>
</dbReference>
<dbReference type="InterPro" id="IPR027385">
    <property type="entry name" value="Beta-barrel_OMP"/>
</dbReference>
<evidence type="ECO:0000256" key="2">
    <source>
        <dbReference type="SAM" id="SignalP"/>
    </source>
</evidence>
<evidence type="ECO:0000259" key="3">
    <source>
        <dbReference type="Pfam" id="PF13505"/>
    </source>
</evidence>
<dbReference type="InterPro" id="IPR011250">
    <property type="entry name" value="OMP/PagP_B-barrel"/>
</dbReference>
<keyword evidence="5" id="KW-1185">Reference proteome</keyword>
<feature type="signal peptide" evidence="2">
    <location>
        <begin position="1"/>
        <end position="20"/>
    </location>
</feature>
<dbReference type="EMBL" id="BSOO01000017">
    <property type="protein sequence ID" value="GLR48057.1"/>
    <property type="molecule type" value="Genomic_DNA"/>
</dbReference>
<evidence type="ECO:0000256" key="1">
    <source>
        <dbReference type="ARBA" id="ARBA00022729"/>
    </source>
</evidence>
<proteinExistence type="predicted"/>
<comment type="caution">
    <text evidence="4">The sequence shown here is derived from an EMBL/GenBank/DDBJ whole genome shotgun (WGS) entry which is preliminary data.</text>
</comment>